<reference evidence="3 5" key="3">
    <citation type="journal article" date="2014" name="PLoS Genet.">
        <title>Phylogenetically driven sequencing of extremely halophilic archaea reveals strategies for static and dynamic osmo-response.</title>
        <authorList>
            <person name="Becker E.A."/>
            <person name="Seitzer P.M."/>
            <person name="Tritt A."/>
            <person name="Larsen D."/>
            <person name="Krusor M."/>
            <person name="Yao A.I."/>
            <person name="Wu D."/>
            <person name="Madern D."/>
            <person name="Eisen J.A."/>
            <person name="Darling A.E."/>
            <person name="Facciotti M.T."/>
        </authorList>
    </citation>
    <scope>NUCLEOTIDE SEQUENCE [LARGE SCALE GENOMIC DNA]</scope>
    <source>
        <strain evidence="3 5">DSM 15624</strain>
    </source>
</reference>
<dbReference type="KEGG" id="npe:Natpe_3942"/>
<name>L0JSR3_NATP1</name>
<dbReference type="EMBL" id="AOIE01000134">
    <property type="protein sequence ID" value="ELY68198.1"/>
    <property type="molecule type" value="Genomic_DNA"/>
</dbReference>
<keyword evidence="5" id="KW-1185">Reference proteome</keyword>
<evidence type="ECO:0000313" key="5">
    <source>
        <dbReference type="Proteomes" id="UP000011593"/>
    </source>
</evidence>
<feature type="region of interest" description="Disordered" evidence="1">
    <location>
        <begin position="40"/>
        <end position="63"/>
    </location>
</feature>
<dbReference type="Proteomes" id="UP000010843">
    <property type="component" value="Plasmid pNATPE01"/>
</dbReference>
<evidence type="ECO:0000313" key="4">
    <source>
        <dbReference type="Proteomes" id="UP000010843"/>
    </source>
</evidence>
<sequence>MVGVSSQQQNEESQENSLDRDGTPELRTIAARLEAHSKRIESLEDEREDVGKEHDALRGEVEELRQENEDLRAEIERLDARTDLLSFVENSDEMTAKQRRIALIQHLKKAAEKERERGRDAKASMNKEEAEAALKYPDIDRTTFYDDLRKAPRLIGMNDVLWYESNSGGESRLKLNLENGDLPGDVVGHPRRNGGE</sequence>
<accession>L0JSR3</accession>
<feature type="region of interest" description="Disordered" evidence="1">
    <location>
        <begin position="1"/>
        <end position="26"/>
    </location>
</feature>
<reference evidence="4" key="2">
    <citation type="submission" date="2012-02" db="EMBL/GenBank/DDBJ databases">
        <title>Complete sequence of plasmid 1 of Natrinema pellirubrum DSM 15624.</title>
        <authorList>
            <person name="Lucas S."/>
            <person name="Han J."/>
            <person name="Lapidus A."/>
            <person name="Cheng J.-F."/>
            <person name="Goodwin L."/>
            <person name="Pitluck S."/>
            <person name="Peters L."/>
            <person name="Teshima H."/>
            <person name="Detter J.C."/>
            <person name="Han C."/>
            <person name="Tapia R."/>
            <person name="Land M."/>
            <person name="Hauser L."/>
            <person name="Kyrpides N."/>
            <person name="Ivanova N."/>
            <person name="Pagani I."/>
            <person name="Sproer C."/>
            <person name="Anderson I."/>
            <person name="Woyke T."/>
        </authorList>
    </citation>
    <scope>NUCLEOTIDE SEQUENCE [LARGE SCALE GENOMIC DNA]</scope>
    <source>
        <strain evidence="4">DSM 15624 / JCM 10476 / NCIMB 786</strain>
        <plasmid evidence="4">pNATPE01</plasmid>
    </source>
</reference>
<geneLocation type="plasmid" evidence="2 4">
    <name>pNATPE01</name>
</geneLocation>
<dbReference type="Proteomes" id="UP000011593">
    <property type="component" value="Unassembled WGS sequence"/>
</dbReference>
<evidence type="ECO:0000256" key="1">
    <source>
        <dbReference type="SAM" id="MobiDB-lite"/>
    </source>
</evidence>
<dbReference type="eggNOG" id="arCOG05613">
    <property type="taxonomic scope" value="Archaea"/>
</dbReference>
<dbReference type="HOGENOM" id="CLU_1412327_0_0_2"/>
<protein>
    <submittedName>
        <fullName evidence="2">Uncharacterized protein</fullName>
    </submittedName>
</protein>
<dbReference type="EMBL" id="CP003373">
    <property type="protein sequence ID" value="AGB33692.1"/>
    <property type="molecule type" value="Genomic_DNA"/>
</dbReference>
<dbReference type="PATRIC" id="fig|797303.5.peg.4203"/>
<feature type="compositionally biased region" description="Basic and acidic residues" evidence="1">
    <location>
        <begin position="49"/>
        <end position="63"/>
    </location>
</feature>
<keyword evidence="2" id="KW-0614">Plasmid</keyword>
<evidence type="ECO:0000313" key="2">
    <source>
        <dbReference type="EMBL" id="AGB33692.1"/>
    </source>
</evidence>
<dbReference type="OrthoDB" id="222031at2157"/>
<gene>
    <name evidence="2" type="ordered locus">Natpe_3942</name>
    <name evidence="3" type="ORF">C488_21312</name>
</gene>
<reference evidence="2" key="1">
    <citation type="submission" date="2012-02" db="EMBL/GenBank/DDBJ databases">
        <title>Complete sequence of plasmid 1 of Natrinema pellirubrum DSM 15624.</title>
        <authorList>
            <consortium name="US DOE Joint Genome Institute"/>
            <person name="Lucas S."/>
            <person name="Han J."/>
            <person name="Lapidus A."/>
            <person name="Cheng J.-F."/>
            <person name="Goodwin L."/>
            <person name="Pitluck S."/>
            <person name="Peters L."/>
            <person name="Teshima H."/>
            <person name="Detter J.C."/>
            <person name="Han C."/>
            <person name="Tapia R."/>
            <person name="Land M."/>
            <person name="Hauser L."/>
            <person name="Kyrpides N."/>
            <person name="Ivanova N."/>
            <person name="Pagani I."/>
            <person name="Sproer C."/>
            <person name="Anderson I."/>
            <person name="Woyke T."/>
        </authorList>
    </citation>
    <scope>NUCLEOTIDE SEQUENCE</scope>
    <source>
        <strain evidence="2">DSM 15624</strain>
        <plasmid evidence="2">pNATPE01</plasmid>
    </source>
</reference>
<dbReference type="Gene3D" id="1.10.287.1490">
    <property type="match status" value="1"/>
</dbReference>
<organism evidence="2 4">
    <name type="scientific">Natrinema pellirubrum (strain DSM 15624 / CIP 106293 / JCM 10476 / NCIMB 786 / 157)</name>
    <dbReference type="NCBI Taxonomy" id="797303"/>
    <lineage>
        <taxon>Archaea</taxon>
        <taxon>Methanobacteriati</taxon>
        <taxon>Methanobacteriota</taxon>
        <taxon>Stenosarchaea group</taxon>
        <taxon>Halobacteria</taxon>
        <taxon>Halobacteriales</taxon>
        <taxon>Natrialbaceae</taxon>
        <taxon>Natrinema</taxon>
    </lineage>
</organism>
<feature type="compositionally biased region" description="Low complexity" evidence="1">
    <location>
        <begin position="1"/>
        <end position="11"/>
    </location>
</feature>
<dbReference type="AlphaFoldDB" id="L0JSR3"/>
<dbReference type="eggNOG" id="arCOG07565">
    <property type="taxonomic scope" value="Archaea"/>
</dbReference>
<proteinExistence type="predicted"/>
<feature type="region of interest" description="Disordered" evidence="1">
    <location>
        <begin position="173"/>
        <end position="196"/>
    </location>
</feature>
<evidence type="ECO:0000313" key="3">
    <source>
        <dbReference type="EMBL" id="ELY68198.1"/>
    </source>
</evidence>